<sequence length="323" mass="35153">MPTKAPRAVWWYTWRSLRWWLVATPFVLGRGLWSGLLFGNAPHALRQELVRLAIGQEANVLDLGVLWSIGLGIAGLATRRVELMSVLAGPARRRDVYGAHAFLTGGTLVISQILCLVGLWALNARMGLPASQALVAHVMFKRLLVDLAAWSAGVAAAATIAHPVAAAISAIGVAGFPVYAGTFIEYVSSKWNGPHPSPLSTDIMHLSPLMLLDRTTGGALVAYGIWFVAWIALWLALGAALFERLPLEHLNEVFPFPVYQRLFALGIALLAGFLVTVWAAQAMGLGVGKAAAIEVVLIWMAACTILYALRNRRPFFRLRRWDS</sequence>
<accession>A0ABT6XYD8</accession>
<dbReference type="EMBL" id="JASGCB010000007">
    <property type="protein sequence ID" value="MDI9259802.1"/>
    <property type="molecule type" value="Genomic_DNA"/>
</dbReference>
<evidence type="ECO:0000313" key="2">
    <source>
        <dbReference type="EMBL" id="MDI9259802.1"/>
    </source>
</evidence>
<dbReference type="Proteomes" id="UP001529245">
    <property type="component" value="Unassembled WGS sequence"/>
</dbReference>
<organism evidence="2 3">
    <name type="scientific">Alicyclobacillus sendaiensis PA2</name>
    <dbReference type="NCBI Taxonomy" id="3029425"/>
    <lineage>
        <taxon>Bacteria</taxon>
        <taxon>Bacillati</taxon>
        <taxon>Bacillota</taxon>
        <taxon>Bacilli</taxon>
        <taxon>Bacillales</taxon>
        <taxon>Alicyclobacillaceae</taxon>
        <taxon>Alicyclobacillus</taxon>
    </lineage>
</organism>
<keyword evidence="3" id="KW-1185">Reference proteome</keyword>
<evidence type="ECO:0000256" key="1">
    <source>
        <dbReference type="SAM" id="Phobius"/>
    </source>
</evidence>
<evidence type="ECO:0008006" key="4">
    <source>
        <dbReference type="Google" id="ProtNLM"/>
    </source>
</evidence>
<protein>
    <recommendedName>
        <fullName evidence="4">ABC transporter permease</fullName>
    </recommendedName>
</protein>
<dbReference type="RefSeq" id="WP_283203365.1">
    <property type="nucleotide sequence ID" value="NZ_JASGCB010000007.1"/>
</dbReference>
<feature type="transmembrane region" description="Helical" evidence="1">
    <location>
        <begin position="20"/>
        <end position="39"/>
    </location>
</feature>
<proteinExistence type="predicted"/>
<feature type="transmembrane region" description="Helical" evidence="1">
    <location>
        <begin position="97"/>
        <end position="122"/>
    </location>
</feature>
<gene>
    <name evidence="2" type="ORF">QID03_06330</name>
</gene>
<feature type="transmembrane region" description="Helical" evidence="1">
    <location>
        <begin position="290"/>
        <end position="309"/>
    </location>
</feature>
<keyword evidence="1" id="KW-0472">Membrane</keyword>
<feature type="transmembrane region" description="Helical" evidence="1">
    <location>
        <begin position="220"/>
        <end position="242"/>
    </location>
</feature>
<keyword evidence="1" id="KW-0812">Transmembrane</keyword>
<feature type="transmembrane region" description="Helical" evidence="1">
    <location>
        <begin position="143"/>
        <end position="176"/>
    </location>
</feature>
<name>A0ABT6XYD8_ALISE</name>
<evidence type="ECO:0000313" key="3">
    <source>
        <dbReference type="Proteomes" id="UP001529245"/>
    </source>
</evidence>
<keyword evidence="1" id="KW-1133">Transmembrane helix</keyword>
<reference evidence="2 3" key="1">
    <citation type="submission" date="2023-04" db="EMBL/GenBank/DDBJ databases">
        <title>A. sendaiensis sub sp. chiapanensis a novel subspecie with specific adaptation in bacterial cell wall isolated from an active volcano.</title>
        <authorList>
            <person name="Alvarez Gutierrez P.E."/>
            <person name="Ortiz Cortes L.Y."/>
        </authorList>
    </citation>
    <scope>NUCLEOTIDE SEQUENCE [LARGE SCALE GENOMIC DNA]</scope>
    <source>
        <strain evidence="2 3">PA2</strain>
    </source>
</reference>
<feature type="transmembrane region" description="Helical" evidence="1">
    <location>
        <begin position="60"/>
        <end position="77"/>
    </location>
</feature>
<comment type="caution">
    <text evidence="2">The sequence shown here is derived from an EMBL/GenBank/DDBJ whole genome shotgun (WGS) entry which is preliminary data.</text>
</comment>
<feature type="transmembrane region" description="Helical" evidence="1">
    <location>
        <begin position="262"/>
        <end position="284"/>
    </location>
</feature>